<gene>
    <name evidence="1" type="ORF">ADIS_2701</name>
</gene>
<accession>R7ZRT6</accession>
<name>R7ZRT6_9BACT</name>
<evidence type="ECO:0000313" key="2">
    <source>
        <dbReference type="Proteomes" id="UP000013909"/>
    </source>
</evidence>
<organism evidence="1 2">
    <name type="scientific">Lunatimonas lonarensis</name>
    <dbReference type="NCBI Taxonomy" id="1232681"/>
    <lineage>
        <taxon>Bacteria</taxon>
        <taxon>Pseudomonadati</taxon>
        <taxon>Bacteroidota</taxon>
        <taxon>Cytophagia</taxon>
        <taxon>Cytophagales</taxon>
        <taxon>Cyclobacteriaceae</taxon>
    </lineage>
</organism>
<dbReference type="EMBL" id="AQHR01000073">
    <property type="protein sequence ID" value="EON76830.1"/>
    <property type="molecule type" value="Genomic_DNA"/>
</dbReference>
<proteinExistence type="predicted"/>
<sequence>MRYNYNNPGTLINGEEASRFFDISVRRLRFQTYARLNDRTNVTLTLGQNNINYLTARSGEIRLLDFYIDHRLHKYLTVGGGQSGWNGVSRFASPHTGRMLTLDVPAVVMPTINQTDNILRKLSAYVNGQWEKWDYRLVFSRPYAPVANTKIGPVSSFSYVKSGVQTAAYIKHQFFEHETLISPFHVGTYDGSRKVLALGAGFETQQRAMWHLNSAADTVLTPMNMFAVDLFGDIPLINKQAVTFYAGYFYYDFGPNYIRVIGLNNVGAGTSGRGTFSETGNAWPAIGTGHIGYFQLGYLFGNSSGKEKWQPFISGQYANYDRLNHAVTFFEGGINLLLDGQRSKLSLAIQNRPIFDETAPEVFRQITRKNTFILQYQIRLE</sequence>
<dbReference type="AlphaFoldDB" id="R7ZRT6"/>
<protein>
    <recommendedName>
        <fullName evidence="3">Porin</fullName>
    </recommendedName>
</protein>
<dbReference type="Proteomes" id="UP000013909">
    <property type="component" value="Unassembled WGS sequence"/>
</dbReference>
<keyword evidence="2" id="KW-1185">Reference proteome</keyword>
<evidence type="ECO:0008006" key="3">
    <source>
        <dbReference type="Google" id="ProtNLM"/>
    </source>
</evidence>
<evidence type="ECO:0000313" key="1">
    <source>
        <dbReference type="EMBL" id="EON76830.1"/>
    </source>
</evidence>
<comment type="caution">
    <text evidence="1">The sequence shown here is derived from an EMBL/GenBank/DDBJ whole genome shotgun (WGS) entry which is preliminary data.</text>
</comment>
<dbReference type="STRING" id="1232681.ADIS_2701"/>
<reference evidence="1 2" key="1">
    <citation type="submission" date="2013-02" db="EMBL/GenBank/DDBJ databases">
        <title>A novel strain isolated from Lonar lake, Maharashtra, India.</title>
        <authorList>
            <person name="Singh A."/>
        </authorList>
    </citation>
    <scope>NUCLEOTIDE SEQUENCE [LARGE SCALE GENOMIC DNA]</scope>
    <source>
        <strain evidence="1 2">AK24</strain>
    </source>
</reference>